<dbReference type="InterPro" id="IPR050097">
    <property type="entry name" value="Ferredoxin-NADP_redctase_2"/>
</dbReference>
<evidence type="ECO:0000256" key="2">
    <source>
        <dbReference type="ARBA" id="ARBA00022827"/>
    </source>
</evidence>
<accession>A0A8T5UWM3</accession>
<organism evidence="7 8">
    <name type="scientific">Methanobacterium spitsbergense</name>
    <dbReference type="NCBI Taxonomy" id="2874285"/>
    <lineage>
        <taxon>Archaea</taxon>
        <taxon>Methanobacteriati</taxon>
        <taxon>Methanobacteriota</taxon>
        <taxon>Methanomada group</taxon>
        <taxon>Methanobacteria</taxon>
        <taxon>Methanobacteriales</taxon>
        <taxon>Methanobacteriaceae</taxon>
        <taxon>Methanobacterium</taxon>
    </lineage>
</organism>
<keyword evidence="3" id="KW-0560">Oxidoreductase</keyword>
<dbReference type="InterPro" id="IPR008255">
    <property type="entry name" value="Pyr_nucl-diS_OxRdtase_2_AS"/>
</dbReference>
<dbReference type="Proteomes" id="UP000825933">
    <property type="component" value="Unassembled WGS sequence"/>
</dbReference>
<dbReference type="EMBL" id="JAIOUQ010000003">
    <property type="protein sequence ID" value="MBZ2165233.1"/>
    <property type="molecule type" value="Genomic_DNA"/>
</dbReference>
<keyword evidence="5" id="KW-0676">Redox-active center</keyword>
<evidence type="ECO:0000256" key="5">
    <source>
        <dbReference type="ARBA" id="ARBA00023284"/>
    </source>
</evidence>
<dbReference type="InterPro" id="IPR023753">
    <property type="entry name" value="FAD/NAD-binding_dom"/>
</dbReference>
<dbReference type="PROSITE" id="PS00573">
    <property type="entry name" value="PYRIDINE_REDOX_2"/>
    <property type="match status" value="1"/>
</dbReference>
<keyword evidence="4" id="KW-1015">Disulfide bond</keyword>
<sequence>MEEHDIIIVGAGPAGLTAGIYAGREGLKAMIIDKGVKGGNANMAPVIANFPGYKSIPGLELLKNIGNQAEKYIYIREYEEIVEIQKKTDTITLKTDKDNYRTKSLIICSGTTYRKLGVPGEDKYIGKGISYCSICDGMLFKGRDVLVIGGGNSAVTHALHLKDIGVNVKIVHRRDELRAQKYLQDKLHEVGIPIIWNSVVKEIKGDIFLKSVIVHNRETDVDEELEVSGLFLAVGEKPNSDIASNMGVNVDEMGYIITDKNQKTNITNVYAAGDITGGVKQLVVACGEGAVAAVNAYEELKIVE</sequence>
<dbReference type="InterPro" id="IPR036188">
    <property type="entry name" value="FAD/NAD-bd_sf"/>
</dbReference>
<keyword evidence="2" id="KW-0274">FAD</keyword>
<gene>
    <name evidence="7" type="ORF">K8N75_04135</name>
</gene>
<dbReference type="SUPFAM" id="SSF51905">
    <property type="entry name" value="FAD/NAD(P)-binding domain"/>
    <property type="match status" value="1"/>
</dbReference>
<proteinExistence type="predicted"/>
<dbReference type="Gene3D" id="3.50.50.60">
    <property type="entry name" value="FAD/NAD(P)-binding domain"/>
    <property type="match status" value="2"/>
</dbReference>
<keyword evidence="8" id="KW-1185">Reference proteome</keyword>
<feature type="domain" description="FAD/NAD(P)-binding" evidence="6">
    <location>
        <begin position="4"/>
        <end position="289"/>
    </location>
</feature>
<dbReference type="AlphaFoldDB" id="A0A8T5UWM3"/>
<dbReference type="PANTHER" id="PTHR48105">
    <property type="entry name" value="THIOREDOXIN REDUCTASE 1-RELATED-RELATED"/>
    <property type="match status" value="1"/>
</dbReference>
<keyword evidence="1" id="KW-0285">Flavoprotein</keyword>
<evidence type="ECO:0000256" key="1">
    <source>
        <dbReference type="ARBA" id="ARBA00022630"/>
    </source>
</evidence>
<name>A0A8T5UWM3_9EURY</name>
<dbReference type="GO" id="GO:0016668">
    <property type="term" value="F:oxidoreductase activity, acting on a sulfur group of donors, NAD(P) as acceptor"/>
    <property type="evidence" value="ECO:0007669"/>
    <property type="project" value="UniProtKB-ARBA"/>
</dbReference>
<evidence type="ECO:0000256" key="4">
    <source>
        <dbReference type="ARBA" id="ARBA00023157"/>
    </source>
</evidence>
<dbReference type="PRINTS" id="PR00368">
    <property type="entry name" value="FADPNR"/>
</dbReference>
<dbReference type="PRINTS" id="PR00469">
    <property type="entry name" value="PNDRDTASEII"/>
</dbReference>
<evidence type="ECO:0000313" key="7">
    <source>
        <dbReference type="EMBL" id="MBZ2165233.1"/>
    </source>
</evidence>
<dbReference type="Pfam" id="PF07992">
    <property type="entry name" value="Pyr_redox_2"/>
    <property type="match status" value="1"/>
</dbReference>
<protein>
    <submittedName>
        <fullName evidence="7">FAD-dependent oxidoreductase</fullName>
    </submittedName>
</protein>
<comment type="caution">
    <text evidence="7">The sequence shown here is derived from an EMBL/GenBank/DDBJ whole genome shotgun (WGS) entry which is preliminary data.</text>
</comment>
<evidence type="ECO:0000313" key="8">
    <source>
        <dbReference type="Proteomes" id="UP000825933"/>
    </source>
</evidence>
<reference evidence="8" key="1">
    <citation type="journal article" date="2022" name="Microbiol. Resour. Announc.">
        <title>Draft Genome Sequence of a Methanogenic Archaeon from West Spitsbergen Permafrost.</title>
        <authorList>
            <person name="Trubitsyn V."/>
            <person name="Rivkina E."/>
            <person name="Shcherbakova V."/>
        </authorList>
    </citation>
    <scope>NUCLEOTIDE SEQUENCE [LARGE SCALE GENOMIC DNA]</scope>
    <source>
        <strain evidence="8">VT</strain>
    </source>
</reference>
<evidence type="ECO:0000256" key="3">
    <source>
        <dbReference type="ARBA" id="ARBA00023002"/>
    </source>
</evidence>
<dbReference type="RefSeq" id="WP_223790853.1">
    <property type="nucleotide sequence ID" value="NZ_JAIOUQ010000003.1"/>
</dbReference>
<evidence type="ECO:0000259" key="6">
    <source>
        <dbReference type="Pfam" id="PF07992"/>
    </source>
</evidence>